<feature type="chain" id="PRO_5040237588" evidence="16">
    <location>
        <begin position="25"/>
        <end position="771"/>
    </location>
</feature>
<evidence type="ECO:0000256" key="5">
    <source>
        <dbReference type="ARBA" id="ARBA00022496"/>
    </source>
</evidence>
<evidence type="ECO:0000256" key="7">
    <source>
        <dbReference type="ARBA" id="ARBA00022729"/>
    </source>
</evidence>
<accession>A0A9Q3UL67</accession>
<dbReference type="NCBIfam" id="TIGR01783">
    <property type="entry name" value="TonB-siderophor"/>
    <property type="match status" value="1"/>
</dbReference>
<dbReference type="PANTHER" id="PTHR32552:SF68">
    <property type="entry name" value="FERRICHROME OUTER MEMBRANE TRANSPORTER_PHAGE RECEPTOR"/>
    <property type="match status" value="1"/>
</dbReference>
<reference evidence="18" key="1">
    <citation type="submission" date="2021-10" db="EMBL/GenBank/DDBJ databases">
        <title>The diversity and Nitrogen Metabolism of Culturable Nitrate-Utilizing Bacteria Within the Oxygen Minimum Zone of the Changjiang (Yangtze River)Estuary.</title>
        <authorList>
            <person name="Zhang D."/>
            <person name="Zheng J."/>
            <person name="Liu S."/>
            <person name="He W."/>
        </authorList>
    </citation>
    <scope>NUCLEOTIDE SEQUENCE</scope>
    <source>
        <strain evidence="18">FXH-223</strain>
    </source>
</reference>
<evidence type="ECO:0000256" key="3">
    <source>
        <dbReference type="ARBA" id="ARBA00022448"/>
    </source>
</evidence>
<comment type="similarity">
    <text evidence="2 14 15">Belongs to the TonB-dependent receptor family.</text>
</comment>
<dbReference type="RefSeq" id="WP_228233640.1">
    <property type="nucleotide sequence ID" value="NZ_JAJGNA010000006.1"/>
</dbReference>
<dbReference type="GO" id="GO:0015344">
    <property type="term" value="F:siderophore uptake transmembrane transporter activity"/>
    <property type="evidence" value="ECO:0007669"/>
    <property type="project" value="TreeGrafter"/>
</dbReference>
<keyword evidence="12 18" id="KW-0675">Receptor</keyword>
<keyword evidence="13 14" id="KW-0998">Cell outer membrane</keyword>
<name>A0A9Q3UL67_9GAMM</name>
<evidence type="ECO:0000313" key="19">
    <source>
        <dbReference type="Proteomes" id="UP001108027"/>
    </source>
</evidence>
<keyword evidence="6 14" id="KW-0812">Transmembrane</keyword>
<evidence type="ECO:0000256" key="2">
    <source>
        <dbReference type="ARBA" id="ARBA00009810"/>
    </source>
</evidence>
<dbReference type="InterPro" id="IPR036942">
    <property type="entry name" value="Beta-barrel_TonB_sf"/>
</dbReference>
<dbReference type="Gene3D" id="2.170.130.10">
    <property type="entry name" value="TonB-dependent receptor, plug domain"/>
    <property type="match status" value="1"/>
</dbReference>
<keyword evidence="11 14" id="KW-0472">Membrane</keyword>
<keyword evidence="19" id="KW-1185">Reference proteome</keyword>
<keyword evidence="9" id="KW-0406">Ion transport</keyword>
<dbReference type="InterPro" id="IPR012910">
    <property type="entry name" value="Plug_dom"/>
</dbReference>
<evidence type="ECO:0000256" key="8">
    <source>
        <dbReference type="ARBA" id="ARBA00023004"/>
    </source>
</evidence>
<feature type="domain" description="Secretin/TonB short N-terminal" evidence="17">
    <location>
        <begin position="47"/>
        <end position="98"/>
    </location>
</feature>
<dbReference type="Pfam" id="PF07715">
    <property type="entry name" value="Plug"/>
    <property type="match status" value="1"/>
</dbReference>
<dbReference type="AlphaFoldDB" id="A0A9Q3UL67"/>
<dbReference type="FunFam" id="2.170.130.10:FF:000001">
    <property type="entry name" value="Catecholate siderophore TonB-dependent receptor"/>
    <property type="match status" value="1"/>
</dbReference>
<dbReference type="PROSITE" id="PS52016">
    <property type="entry name" value="TONB_DEPENDENT_REC_3"/>
    <property type="match status" value="1"/>
</dbReference>
<comment type="caution">
    <text evidence="18">The sequence shown here is derived from an EMBL/GenBank/DDBJ whole genome shotgun (WGS) entry which is preliminary data.</text>
</comment>
<keyword evidence="5" id="KW-0410">Iron transport</keyword>
<protein>
    <submittedName>
        <fullName evidence="18">TonB-dependent siderophore receptor</fullName>
    </submittedName>
</protein>
<evidence type="ECO:0000256" key="6">
    <source>
        <dbReference type="ARBA" id="ARBA00022692"/>
    </source>
</evidence>
<keyword evidence="8" id="KW-0408">Iron</keyword>
<evidence type="ECO:0000256" key="9">
    <source>
        <dbReference type="ARBA" id="ARBA00023065"/>
    </source>
</evidence>
<evidence type="ECO:0000256" key="14">
    <source>
        <dbReference type="PROSITE-ProRule" id="PRU01360"/>
    </source>
</evidence>
<dbReference type="Pfam" id="PF07660">
    <property type="entry name" value="STN"/>
    <property type="match status" value="1"/>
</dbReference>
<comment type="subcellular location">
    <subcellularLocation>
        <location evidence="1 14">Cell outer membrane</location>
        <topology evidence="1 14">Multi-pass membrane protein</topology>
    </subcellularLocation>
</comment>
<dbReference type="Gene3D" id="3.55.50.30">
    <property type="match status" value="1"/>
</dbReference>
<dbReference type="InterPro" id="IPR037066">
    <property type="entry name" value="Plug_dom_sf"/>
</dbReference>
<evidence type="ECO:0000259" key="17">
    <source>
        <dbReference type="SMART" id="SM00965"/>
    </source>
</evidence>
<evidence type="ECO:0000256" key="15">
    <source>
        <dbReference type="RuleBase" id="RU003357"/>
    </source>
</evidence>
<keyword evidence="3 14" id="KW-0813">Transport</keyword>
<organism evidence="18 19">
    <name type="scientific">Alloalcanivorax marinus</name>
    <dbReference type="NCBI Taxonomy" id="1177169"/>
    <lineage>
        <taxon>Bacteria</taxon>
        <taxon>Pseudomonadati</taxon>
        <taxon>Pseudomonadota</taxon>
        <taxon>Gammaproteobacteria</taxon>
        <taxon>Oceanospirillales</taxon>
        <taxon>Alcanivoracaceae</taxon>
        <taxon>Alloalcanivorax</taxon>
    </lineage>
</organism>
<evidence type="ECO:0000256" key="4">
    <source>
        <dbReference type="ARBA" id="ARBA00022452"/>
    </source>
</evidence>
<dbReference type="InterPro" id="IPR010105">
    <property type="entry name" value="TonB_sidphr_rcpt"/>
</dbReference>
<dbReference type="PANTHER" id="PTHR32552">
    <property type="entry name" value="FERRICHROME IRON RECEPTOR-RELATED"/>
    <property type="match status" value="1"/>
</dbReference>
<dbReference type="Gene3D" id="2.40.170.20">
    <property type="entry name" value="TonB-dependent receptor, beta-barrel domain"/>
    <property type="match status" value="1"/>
</dbReference>
<evidence type="ECO:0000256" key="12">
    <source>
        <dbReference type="ARBA" id="ARBA00023170"/>
    </source>
</evidence>
<sequence length="771" mass="84106">MPSFPTPRLAGACLIAALAMPVGAAPLDLPAQPLDQAVTELARQTGLTIGGDAGLLRGHRAPALNGDYAPLDALRLLLAGTDVSFRVTGDDSVILEQGNTLEAVEVNGEAERAGLAPVYGYVARQSITATKSNVALKETPQSVSVVTREQMENQNAQTLDQALAYTPGVQSLTGGANSTTSDGLQIRGFNVTGASPFYLNGAKLARNTFSSTVEPYGMERIELLRGPASILYGAAAPGGVVNMVSKLPTRQPLREIRFQGGSHDRRQLAADVSGPLTDDGTLAYRLTGLTRDSDAMVDHVPDDRDFLQGALAWQPTDATRLTVFAAYQKNDTTYVYGLPAAGTVQPNPNGRIDRDRFTGEPGFNEFVSESYTLGYLLNHRVSDNWTFRQNALYFTADADYADIFVGGYAADQRTVTRGAYARQDDNHSWSLDNQLEGVFDLGRVRHTVLFGVDYNEQSFAREQYSGTVAPLDLYAPVYGSPVVLGATPATSYKTDNQQLGFYAQDHIKVDDRWVILLGGRYDRFDNDQRNRLTGDRATTYDDSTFTGRAGLVYLFDNGWAPYLSYSQSFEPVESSTGINYDPTEGEQYEAGLRYAPDNRNLSVTLSVYDLTQQNVLTTDPTGGPQIQEGEVRSRGAELEARAEFDNGLSLIAGYAYTNAEVTKSNNGNQGNEPGAVPEHSASLWADYRFGGALSNLNVGAGARYIGSTYDLGNTVRVPDYTVYDALVGYWLNDWRLALNVENLTDEDYATCTYLCFYGQERTYTATVTYRW</sequence>
<dbReference type="SMART" id="SM00965">
    <property type="entry name" value="STN"/>
    <property type="match status" value="1"/>
</dbReference>
<evidence type="ECO:0000256" key="1">
    <source>
        <dbReference type="ARBA" id="ARBA00004571"/>
    </source>
</evidence>
<evidence type="ECO:0000256" key="10">
    <source>
        <dbReference type="ARBA" id="ARBA00023077"/>
    </source>
</evidence>
<dbReference type="CDD" id="cd01347">
    <property type="entry name" value="ligand_gated_channel"/>
    <property type="match status" value="1"/>
</dbReference>
<dbReference type="FunFam" id="2.40.170.20:FF:000005">
    <property type="entry name" value="TonB-dependent siderophore receptor"/>
    <property type="match status" value="1"/>
</dbReference>
<dbReference type="GO" id="GO:0009279">
    <property type="term" value="C:cell outer membrane"/>
    <property type="evidence" value="ECO:0007669"/>
    <property type="project" value="UniProtKB-SubCell"/>
</dbReference>
<evidence type="ECO:0000313" key="18">
    <source>
        <dbReference type="EMBL" id="MCC4308440.1"/>
    </source>
</evidence>
<dbReference type="Proteomes" id="UP001108027">
    <property type="component" value="Unassembled WGS sequence"/>
</dbReference>
<dbReference type="InterPro" id="IPR039426">
    <property type="entry name" value="TonB-dep_rcpt-like"/>
</dbReference>
<dbReference type="GO" id="GO:0015891">
    <property type="term" value="P:siderophore transport"/>
    <property type="evidence" value="ECO:0007669"/>
    <property type="project" value="InterPro"/>
</dbReference>
<proteinExistence type="inferred from homology"/>
<keyword evidence="10 15" id="KW-0798">TonB box</keyword>
<keyword evidence="7 16" id="KW-0732">Signal</keyword>
<gene>
    <name evidence="18" type="ORF">LL252_07620</name>
</gene>
<dbReference type="Pfam" id="PF00593">
    <property type="entry name" value="TonB_dep_Rec_b-barrel"/>
    <property type="match status" value="1"/>
</dbReference>
<keyword evidence="4 14" id="KW-1134">Transmembrane beta strand</keyword>
<dbReference type="InterPro" id="IPR000531">
    <property type="entry name" value="Beta-barrel_TonB"/>
</dbReference>
<evidence type="ECO:0000256" key="13">
    <source>
        <dbReference type="ARBA" id="ARBA00023237"/>
    </source>
</evidence>
<evidence type="ECO:0000256" key="11">
    <source>
        <dbReference type="ARBA" id="ARBA00023136"/>
    </source>
</evidence>
<feature type="signal peptide" evidence="16">
    <location>
        <begin position="1"/>
        <end position="24"/>
    </location>
</feature>
<dbReference type="SUPFAM" id="SSF56935">
    <property type="entry name" value="Porins"/>
    <property type="match status" value="1"/>
</dbReference>
<dbReference type="GO" id="GO:0038023">
    <property type="term" value="F:signaling receptor activity"/>
    <property type="evidence" value="ECO:0007669"/>
    <property type="project" value="InterPro"/>
</dbReference>
<dbReference type="InterPro" id="IPR011662">
    <property type="entry name" value="Secretin/TonB_short_N"/>
</dbReference>
<evidence type="ECO:0000256" key="16">
    <source>
        <dbReference type="SAM" id="SignalP"/>
    </source>
</evidence>
<dbReference type="EMBL" id="JAJGNA010000006">
    <property type="protein sequence ID" value="MCC4308440.1"/>
    <property type="molecule type" value="Genomic_DNA"/>
</dbReference>